<name>A0ABX9LKH0_9ACTN</name>
<keyword evidence="1" id="KW-1133">Transmembrane helix</keyword>
<evidence type="ECO:0000313" key="2">
    <source>
        <dbReference type="EMBL" id="RGA04478.1"/>
    </source>
</evidence>
<dbReference type="RefSeq" id="WP_111700215.1">
    <property type="nucleotide sequence ID" value="NZ_QFZU02000057.1"/>
</dbReference>
<proteinExistence type="predicted"/>
<keyword evidence="3" id="KW-1185">Reference proteome</keyword>
<accession>A0ABX9LKH0</accession>
<keyword evidence="1" id="KW-0812">Transmembrane</keyword>
<keyword evidence="1" id="KW-0472">Membrane</keyword>
<comment type="caution">
    <text evidence="2">The sequence shown here is derived from an EMBL/GenBank/DDBJ whole genome shotgun (WGS) entry which is preliminary data.</text>
</comment>
<protein>
    <submittedName>
        <fullName evidence="2">Uncharacterized protein</fullName>
    </submittedName>
</protein>
<dbReference type="EMBL" id="QFZU02000057">
    <property type="protein sequence ID" value="RGA04478.1"/>
    <property type="molecule type" value="Genomic_DNA"/>
</dbReference>
<dbReference type="Proteomes" id="UP000262538">
    <property type="component" value="Unassembled WGS sequence"/>
</dbReference>
<reference evidence="2 3" key="1">
    <citation type="submission" date="2018-08" db="EMBL/GenBank/DDBJ databases">
        <title>Microbispora. triticiradicis sp. nov., a novel actinomycete isolated from the root of wheat (Triticum aestivum L.)).</title>
        <authorList>
            <person name="Han C."/>
        </authorList>
    </citation>
    <scope>NUCLEOTIDE SEQUENCE [LARGE SCALE GENOMIC DNA]</scope>
    <source>
        <strain evidence="2 3">NEAU-HRDPA2-9</strain>
    </source>
</reference>
<feature type="transmembrane region" description="Helical" evidence="1">
    <location>
        <begin position="63"/>
        <end position="81"/>
    </location>
</feature>
<sequence length="92" mass="9447">MLSRVFGWAGLALLAAGVMMLLSPVTANGNDCGSPLMPAAQLPEDEPDSACQDLRSLLRVPELGLAGMGVILLAGAGVTRMQASPKIDERAA</sequence>
<evidence type="ECO:0000256" key="1">
    <source>
        <dbReference type="SAM" id="Phobius"/>
    </source>
</evidence>
<organism evidence="2 3">
    <name type="scientific">Microbispora triticiradicis</name>
    <dbReference type="NCBI Taxonomy" id="2200763"/>
    <lineage>
        <taxon>Bacteria</taxon>
        <taxon>Bacillati</taxon>
        <taxon>Actinomycetota</taxon>
        <taxon>Actinomycetes</taxon>
        <taxon>Streptosporangiales</taxon>
        <taxon>Streptosporangiaceae</taxon>
        <taxon>Microbispora</taxon>
    </lineage>
</organism>
<gene>
    <name evidence="2" type="ORF">DI270_013370</name>
</gene>
<evidence type="ECO:0000313" key="3">
    <source>
        <dbReference type="Proteomes" id="UP000262538"/>
    </source>
</evidence>